<feature type="region of interest" description="Disordered" evidence="1">
    <location>
        <begin position="29"/>
        <end position="98"/>
    </location>
</feature>
<dbReference type="EMBL" id="JBHTIW010000001">
    <property type="protein sequence ID" value="MFD0918210.1"/>
    <property type="molecule type" value="Genomic_DNA"/>
</dbReference>
<evidence type="ECO:0000256" key="1">
    <source>
        <dbReference type="SAM" id="MobiDB-lite"/>
    </source>
</evidence>
<gene>
    <name evidence="4" type="ORF">ACFQ16_00495</name>
</gene>
<dbReference type="InterPro" id="IPR025326">
    <property type="entry name" value="DUF4232"/>
</dbReference>
<dbReference type="RefSeq" id="WP_263250156.1">
    <property type="nucleotide sequence ID" value="NZ_BAABLT010000034.1"/>
</dbReference>
<evidence type="ECO:0000313" key="5">
    <source>
        <dbReference type="Proteomes" id="UP001597018"/>
    </source>
</evidence>
<accession>A0ABW3FLT3</accession>
<feature type="domain" description="DUF4232" evidence="3">
    <location>
        <begin position="97"/>
        <end position="220"/>
    </location>
</feature>
<evidence type="ECO:0000313" key="4">
    <source>
        <dbReference type="EMBL" id="MFD0918210.1"/>
    </source>
</evidence>
<proteinExistence type="predicted"/>
<dbReference type="Pfam" id="PF14016">
    <property type="entry name" value="DUF4232"/>
    <property type="match status" value="1"/>
</dbReference>
<dbReference type="PROSITE" id="PS51257">
    <property type="entry name" value="PROKAR_LIPOPROTEIN"/>
    <property type="match status" value="1"/>
</dbReference>
<feature type="chain" id="PRO_5046322151" evidence="2">
    <location>
        <begin position="26"/>
        <end position="242"/>
    </location>
</feature>
<keyword evidence="2" id="KW-0732">Signal</keyword>
<evidence type="ECO:0000256" key="2">
    <source>
        <dbReference type="SAM" id="SignalP"/>
    </source>
</evidence>
<comment type="caution">
    <text evidence="4">The sequence shown here is derived from an EMBL/GenBank/DDBJ whole genome shotgun (WGS) entry which is preliminary data.</text>
</comment>
<protein>
    <submittedName>
        <fullName evidence="4">DUF4232 domain-containing protein</fullName>
    </submittedName>
</protein>
<feature type="compositionally biased region" description="Polar residues" evidence="1">
    <location>
        <begin position="29"/>
        <end position="45"/>
    </location>
</feature>
<keyword evidence="5" id="KW-1185">Reference proteome</keyword>
<name>A0ABW3FLT3_9PSEU</name>
<dbReference type="Proteomes" id="UP001597018">
    <property type="component" value="Unassembled WGS sequence"/>
</dbReference>
<feature type="signal peptide" evidence="2">
    <location>
        <begin position="1"/>
        <end position="25"/>
    </location>
</feature>
<evidence type="ECO:0000259" key="3">
    <source>
        <dbReference type="Pfam" id="PF14016"/>
    </source>
</evidence>
<organism evidence="4 5">
    <name type="scientific">Saccharopolyspora rosea</name>
    <dbReference type="NCBI Taxonomy" id="524884"/>
    <lineage>
        <taxon>Bacteria</taxon>
        <taxon>Bacillati</taxon>
        <taxon>Actinomycetota</taxon>
        <taxon>Actinomycetes</taxon>
        <taxon>Pseudonocardiales</taxon>
        <taxon>Pseudonocardiaceae</taxon>
        <taxon>Saccharopolyspora</taxon>
    </lineage>
</organism>
<sequence>MISHRIRNTLIVAGTLAVLSTTACTAHGSVSLSPQQAPQDGTTEVTSSGGAADSPSSGSDSSSSDSGSSSTGSSAAGSATPGSSSEGGAPSSGGQECRTEDLKVALGESDGAAGHIYAPIQFTNTSSRTCTLTSAPGVSFVGGDDGHQIGQPAKRQITDRPVVTLAPGRTASAPFEFSTIAHMNPEDCAAQPARGLRIYPPHSTESVFVPLGSGTECTTYDDESAFDHVGVVRAGGGNTEIN</sequence>
<reference evidence="5" key="1">
    <citation type="journal article" date="2019" name="Int. J. Syst. Evol. Microbiol.">
        <title>The Global Catalogue of Microorganisms (GCM) 10K type strain sequencing project: providing services to taxonomists for standard genome sequencing and annotation.</title>
        <authorList>
            <consortium name="The Broad Institute Genomics Platform"/>
            <consortium name="The Broad Institute Genome Sequencing Center for Infectious Disease"/>
            <person name="Wu L."/>
            <person name="Ma J."/>
        </authorList>
    </citation>
    <scope>NUCLEOTIDE SEQUENCE [LARGE SCALE GENOMIC DNA]</scope>
    <source>
        <strain evidence="5">CCUG 56401</strain>
    </source>
</reference>
<feature type="compositionally biased region" description="Low complexity" evidence="1">
    <location>
        <begin position="46"/>
        <end position="94"/>
    </location>
</feature>